<keyword evidence="2" id="KW-1185">Reference proteome</keyword>
<accession>A0ABS8SYT3</accession>
<gene>
    <name evidence="1" type="ORF">HAX54_051864</name>
</gene>
<sequence length="102" mass="11562">YSFYPFVDQLQESSSHGQETDQVVVPSTNHQVDAPTQMPLLTERRSTRNKVPLIRMKDFVTTTKHMAYIDYNHLSSCYQAFIAASSTDTEPSNYTEVGGLKL</sequence>
<dbReference type="Proteomes" id="UP000823775">
    <property type="component" value="Unassembled WGS sequence"/>
</dbReference>
<feature type="non-terminal residue" evidence="1">
    <location>
        <position position="1"/>
    </location>
</feature>
<dbReference type="EMBL" id="JACEIK010000931">
    <property type="protein sequence ID" value="MCD7463978.1"/>
    <property type="molecule type" value="Genomic_DNA"/>
</dbReference>
<organism evidence="1 2">
    <name type="scientific">Datura stramonium</name>
    <name type="common">Jimsonweed</name>
    <name type="synonym">Common thornapple</name>
    <dbReference type="NCBI Taxonomy" id="4076"/>
    <lineage>
        <taxon>Eukaryota</taxon>
        <taxon>Viridiplantae</taxon>
        <taxon>Streptophyta</taxon>
        <taxon>Embryophyta</taxon>
        <taxon>Tracheophyta</taxon>
        <taxon>Spermatophyta</taxon>
        <taxon>Magnoliopsida</taxon>
        <taxon>eudicotyledons</taxon>
        <taxon>Gunneridae</taxon>
        <taxon>Pentapetalae</taxon>
        <taxon>asterids</taxon>
        <taxon>lamiids</taxon>
        <taxon>Solanales</taxon>
        <taxon>Solanaceae</taxon>
        <taxon>Solanoideae</taxon>
        <taxon>Datureae</taxon>
        <taxon>Datura</taxon>
    </lineage>
</organism>
<evidence type="ECO:0000313" key="2">
    <source>
        <dbReference type="Proteomes" id="UP000823775"/>
    </source>
</evidence>
<protein>
    <submittedName>
        <fullName evidence="1">Uncharacterized protein</fullName>
    </submittedName>
</protein>
<reference evidence="1 2" key="1">
    <citation type="journal article" date="2021" name="BMC Genomics">
        <title>Datura genome reveals duplications of psychoactive alkaloid biosynthetic genes and high mutation rate following tissue culture.</title>
        <authorList>
            <person name="Rajewski A."/>
            <person name="Carter-House D."/>
            <person name="Stajich J."/>
            <person name="Litt A."/>
        </authorList>
    </citation>
    <scope>NUCLEOTIDE SEQUENCE [LARGE SCALE GENOMIC DNA]</scope>
    <source>
        <strain evidence="1">AR-01</strain>
    </source>
</reference>
<proteinExistence type="predicted"/>
<comment type="caution">
    <text evidence="1">The sequence shown here is derived from an EMBL/GenBank/DDBJ whole genome shotgun (WGS) entry which is preliminary data.</text>
</comment>
<name>A0ABS8SYT3_DATST</name>
<evidence type="ECO:0000313" key="1">
    <source>
        <dbReference type="EMBL" id="MCD7463978.1"/>
    </source>
</evidence>